<dbReference type="InterPro" id="IPR011701">
    <property type="entry name" value="MFS"/>
</dbReference>
<evidence type="ECO:0000256" key="2">
    <source>
        <dbReference type="ARBA" id="ARBA00022989"/>
    </source>
</evidence>
<dbReference type="PROSITE" id="PS50850">
    <property type="entry name" value="MFS"/>
    <property type="match status" value="1"/>
</dbReference>
<feature type="transmembrane region" description="Helical" evidence="5">
    <location>
        <begin position="191"/>
        <end position="211"/>
    </location>
</feature>
<feature type="compositionally biased region" description="Basic and acidic residues" evidence="4">
    <location>
        <begin position="35"/>
        <end position="54"/>
    </location>
</feature>
<evidence type="ECO:0000256" key="1">
    <source>
        <dbReference type="ARBA" id="ARBA00022692"/>
    </source>
</evidence>
<dbReference type="InterPro" id="IPR036259">
    <property type="entry name" value="MFS_trans_sf"/>
</dbReference>
<feature type="transmembrane region" description="Helical" evidence="5">
    <location>
        <begin position="150"/>
        <end position="170"/>
    </location>
</feature>
<feature type="transmembrane region" description="Helical" evidence="5">
    <location>
        <begin position="273"/>
        <end position="294"/>
    </location>
</feature>
<evidence type="ECO:0000256" key="3">
    <source>
        <dbReference type="ARBA" id="ARBA00023136"/>
    </source>
</evidence>
<dbReference type="PANTHER" id="PTHR23526:SF2">
    <property type="entry name" value="MAJOR FACILITATOR SUPERFAMILY (MFS) PROFILE DOMAIN-CONTAINING PROTEIN"/>
    <property type="match status" value="1"/>
</dbReference>
<sequence length="503" mass="54503">MNQASATVQASQDSPHAAVRNAIASRPEALGEADAPDRDHRHPLASLPKKDQQESRTSGIRDGLCQAVAQGIGEHYFSAFALMLKATPLQIGWLSALPQLVGAWAQIYATSRALSHLSRKKLILFGSFGQAVAWFPLFLLPLLIADQAAALFIIGVVVYAALGHVTVPAWNSLITDIVGPNLRGRYFGRRAQLMAVANFAALAAGGFLLHVSERWSSTWGGFALLFLLAATARALSSFFLGRLADVPVAHSAIQSAGFIDLLVRRSSPDFRRFLCFSGLMHAATLLAGPYFVVYLLQDLHLSYVEYGVWLAAQMVGQFVSLKAWGRLGDRCGHAAVLTVTGYLVPVLPMLYLFSNHVTFLICVNFVAGMVWSGFSLGLQNYIFDAVPAGDKGRAVALANTINAMGWFAGALVGGWLAGWLPTRLLGFGIEWSLVSNLPLLFLVSGCLRLAVSALFLPGLRELRTEGLCSIRRLLAHLPVLQPLHRVVRRSRGKPRAPVRQSSE</sequence>
<keyword evidence="2 5" id="KW-1133">Transmembrane helix</keyword>
<keyword evidence="8" id="KW-1185">Reference proteome</keyword>
<feature type="region of interest" description="Disordered" evidence="4">
    <location>
        <begin position="1"/>
        <end position="58"/>
    </location>
</feature>
<dbReference type="AlphaFoldDB" id="A0AA86T6F3"/>
<feature type="domain" description="Major facilitator superfamily (MFS) profile" evidence="6">
    <location>
        <begin position="225"/>
        <end position="503"/>
    </location>
</feature>
<accession>A0AA86T6F3</accession>
<dbReference type="InterPro" id="IPR020846">
    <property type="entry name" value="MFS_dom"/>
</dbReference>
<dbReference type="Pfam" id="PF07690">
    <property type="entry name" value="MFS_1"/>
    <property type="match status" value="2"/>
</dbReference>
<evidence type="ECO:0000256" key="4">
    <source>
        <dbReference type="SAM" id="MobiDB-lite"/>
    </source>
</evidence>
<feature type="transmembrane region" description="Helical" evidence="5">
    <location>
        <begin position="217"/>
        <end position="235"/>
    </location>
</feature>
<dbReference type="Gene3D" id="1.20.1250.20">
    <property type="entry name" value="MFS general substrate transporter like domains"/>
    <property type="match status" value="2"/>
</dbReference>
<dbReference type="Proteomes" id="UP001179121">
    <property type="component" value="Chromosome"/>
</dbReference>
<protein>
    <submittedName>
        <fullName evidence="7">MFS transporter</fullName>
    </submittedName>
</protein>
<dbReference type="EMBL" id="OX365700">
    <property type="protein sequence ID" value="CAI4031151.1"/>
    <property type="molecule type" value="Genomic_DNA"/>
</dbReference>
<feature type="transmembrane region" description="Helical" evidence="5">
    <location>
        <begin position="357"/>
        <end position="382"/>
    </location>
</feature>
<reference evidence="7" key="1">
    <citation type="submission" date="2022-10" db="EMBL/GenBank/DDBJ databases">
        <authorList>
            <person name="Koch H."/>
        </authorList>
    </citation>
    <scope>NUCLEOTIDE SEQUENCE</scope>
    <source>
        <strain evidence="7">DNF</strain>
    </source>
</reference>
<evidence type="ECO:0000256" key="5">
    <source>
        <dbReference type="SAM" id="Phobius"/>
    </source>
</evidence>
<dbReference type="InterPro" id="IPR052528">
    <property type="entry name" value="Sugar_transport-like"/>
</dbReference>
<name>A0AA86T6F3_9BACT</name>
<dbReference type="PANTHER" id="PTHR23526">
    <property type="entry name" value="INTEGRAL MEMBRANE TRANSPORT PROTEIN-RELATED"/>
    <property type="match status" value="1"/>
</dbReference>
<proteinExistence type="predicted"/>
<feature type="transmembrane region" description="Helical" evidence="5">
    <location>
        <begin position="331"/>
        <end position="351"/>
    </location>
</feature>
<dbReference type="KEGG" id="nti:DNFV4_01580"/>
<feature type="transmembrane region" description="Helical" evidence="5">
    <location>
        <begin position="437"/>
        <end position="456"/>
    </location>
</feature>
<evidence type="ECO:0000313" key="7">
    <source>
        <dbReference type="EMBL" id="CAI4031151.1"/>
    </source>
</evidence>
<feature type="compositionally biased region" description="Polar residues" evidence="4">
    <location>
        <begin position="1"/>
        <end position="14"/>
    </location>
</feature>
<feature type="transmembrane region" description="Helical" evidence="5">
    <location>
        <begin position="122"/>
        <end position="144"/>
    </location>
</feature>
<dbReference type="SUPFAM" id="SSF103473">
    <property type="entry name" value="MFS general substrate transporter"/>
    <property type="match status" value="1"/>
</dbReference>
<evidence type="ECO:0000313" key="8">
    <source>
        <dbReference type="Proteomes" id="UP001179121"/>
    </source>
</evidence>
<keyword evidence="1 5" id="KW-0812">Transmembrane</keyword>
<evidence type="ECO:0000259" key="6">
    <source>
        <dbReference type="PROSITE" id="PS50850"/>
    </source>
</evidence>
<keyword evidence="3 5" id="KW-0472">Membrane</keyword>
<feature type="transmembrane region" description="Helical" evidence="5">
    <location>
        <begin position="394"/>
        <end position="417"/>
    </location>
</feature>
<organism evidence="7 8">
    <name type="scientific">Nitrospira tepida</name>
    <dbReference type="NCBI Taxonomy" id="2973512"/>
    <lineage>
        <taxon>Bacteria</taxon>
        <taxon>Pseudomonadati</taxon>
        <taxon>Nitrospirota</taxon>
        <taxon>Nitrospiria</taxon>
        <taxon>Nitrospirales</taxon>
        <taxon>Nitrospiraceae</taxon>
        <taxon>Nitrospira</taxon>
    </lineage>
</organism>
<gene>
    <name evidence="7" type="ORF">DNFV4_01580</name>
</gene>
<dbReference type="GO" id="GO:0022857">
    <property type="term" value="F:transmembrane transporter activity"/>
    <property type="evidence" value="ECO:0007669"/>
    <property type="project" value="InterPro"/>
</dbReference>